<reference evidence="3" key="1">
    <citation type="journal article" date="2020" name="Plant J.">
        <title>Transposons played a major role in the diversification between the closely related almond and peach genomes: results from the almond genome sequence.</title>
        <authorList>
            <person name="Alioto T."/>
            <person name="Alexiou K.G."/>
            <person name="Bardil A."/>
            <person name="Barteri F."/>
            <person name="Castanera R."/>
            <person name="Cruz F."/>
            <person name="Dhingra A."/>
            <person name="Duval H."/>
            <person name="Fernandez I Marti A."/>
            <person name="Frias L."/>
            <person name="Galan B."/>
            <person name="Garcia J.L."/>
            <person name="Howad W."/>
            <person name="Gomez-Garrido J."/>
            <person name="Gut M."/>
            <person name="Julca I."/>
            <person name="Morata J."/>
            <person name="Puigdomenech P."/>
            <person name="Ribeca P."/>
            <person name="Rubio Cabetas M.J."/>
            <person name="Vlasova A."/>
            <person name="Wirthensohn M."/>
            <person name="Garcia-Mas J."/>
            <person name="Gabaldon T."/>
            <person name="Casacuberta J.M."/>
            <person name="Arus P."/>
        </authorList>
    </citation>
    <scope>NUCLEOTIDE SEQUENCE [LARGE SCALE GENOMIC DNA]</scope>
    <source>
        <strain evidence="3">cv. Texas</strain>
    </source>
</reference>
<organism evidence="2 3">
    <name type="scientific">Prunus dulcis</name>
    <name type="common">Almond</name>
    <name type="synonym">Amygdalus dulcis</name>
    <dbReference type="NCBI Taxonomy" id="3755"/>
    <lineage>
        <taxon>Eukaryota</taxon>
        <taxon>Viridiplantae</taxon>
        <taxon>Streptophyta</taxon>
        <taxon>Embryophyta</taxon>
        <taxon>Tracheophyta</taxon>
        <taxon>Spermatophyta</taxon>
        <taxon>Magnoliopsida</taxon>
        <taxon>eudicotyledons</taxon>
        <taxon>Gunneridae</taxon>
        <taxon>Pentapetalae</taxon>
        <taxon>rosids</taxon>
        <taxon>fabids</taxon>
        <taxon>Rosales</taxon>
        <taxon>Rosaceae</taxon>
        <taxon>Amygdaloideae</taxon>
        <taxon>Amygdaleae</taxon>
        <taxon>Prunus</taxon>
    </lineage>
</organism>
<dbReference type="Proteomes" id="UP000327085">
    <property type="component" value="Chromosome 2"/>
</dbReference>
<dbReference type="AlphaFoldDB" id="A0A5E4FMN0"/>
<sequence length="64" mass="7474">MEENPKRRPSKHNELPYAVTLRLKSVKAFKRLRQTRSAHFSIVMITGGINCSAAVIRRFRFNFP</sequence>
<dbReference type="Gramene" id="VVA27408">
    <property type="protein sequence ID" value="VVA27408"/>
    <property type="gene ID" value="Prudul26B015009"/>
</dbReference>
<evidence type="ECO:0000313" key="3">
    <source>
        <dbReference type="Proteomes" id="UP000327085"/>
    </source>
</evidence>
<protein>
    <submittedName>
        <fullName evidence="2">Uncharacterized protein</fullName>
    </submittedName>
</protein>
<feature type="transmembrane region" description="Helical" evidence="1">
    <location>
        <begin position="37"/>
        <end position="56"/>
    </location>
</feature>
<accession>A0A5E4FMN0</accession>
<keyword evidence="1" id="KW-0812">Transmembrane</keyword>
<gene>
    <name evidence="2" type="ORF">ALMOND_2B015009</name>
</gene>
<dbReference type="InParanoid" id="A0A5E4FMN0"/>
<evidence type="ECO:0000313" key="2">
    <source>
        <dbReference type="EMBL" id="VVA27408.1"/>
    </source>
</evidence>
<keyword evidence="1" id="KW-1133">Transmembrane helix</keyword>
<proteinExistence type="predicted"/>
<evidence type="ECO:0000256" key="1">
    <source>
        <dbReference type="SAM" id="Phobius"/>
    </source>
</evidence>
<dbReference type="EMBL" id="CABIKO010000121">
    <property type="protein sequence ID" value="VVA27408.1"/>
    <property type="molecule type" value="Genomic_DNA"/>
</dbReference>
<keyword evidence="1" id="KW-0472">Membrane</keyword>
<name>A0A5E4FMN0_PRUDU</name>